<feature type="binding site" evidence="2">
    <location>
        <position position="97"/>
    </location>
    <ligand>
        <name>substrate</name>
    </ligand>
</feature>
<evidence type="ECO:0000256" key="2">
    <source>
        <dbReference type="PIRSR" id="PIRSR000705-2"/>
    </source>
</evidence>
<name>A0A1V0S992_9VIRU</name>
<feature type="binding site" evidence="2">
    <location>
        <position position="38"/>
    </location>
    <ligand>
        <name>substrate</name>
    </ligand>
</feature>
<organism evidence="5">
    <name type="scientific">Catovirus CTV1</name>
    <dbReference type="NCBI Taxonomy" id="1977631"/>
    <lineage>
        <taxon>Viruses</taxon>
        <taxon>Varidnaviria</taxon>
        <taxon>Bamfordvirae</taxon>
        <taxon>Nucleocytoviricota</taxon>
        <taxon>Megaviricetes</taxon>
        <taxon>Imitervirales</taxon>
        <taxon>Mimiviridae</taxon>
        <taxon>Klosneuvirinae</taxon>
        <taxon>Catovirus</taxon>
    </lineage>
</organism>
<keyword evidence="3" id="KW-0547">Nucleotide-binding</keyword>
<feature type="binding site" evidence="2">
    <location>
        <position position="70"/>
    </location>
    <ligand>
        <name>substrate</name>
    </ligand>
</feature>
<accession>A0A1V0S992</accession>
<keyword evidence="5" id="KW-0808">Transferase</keyword>
<dbReference type="InterPro" id="IPR050566">
    <property type="entry name" value="Deoxyribonucleoside_kinase"/>
</dbReference>
<evidence type="ECO:0000259" key="4">
    <source>
        <dbReference type="Pfam" id="PF01712"/>
    </source>
</evidence>
<evidence type="ECO:0000313" key="5">
    <source>
        <dbReference type="EMBL" id="ARF08290.1"/>
    </source>
</evidence>
<feature type="binding site" evidence="2">
    <location>
        <position position="59"/>
    </location>
    <ligand>
        <name>substrate</name>
    </ligand>
</feature>
<dbReference type="PIRSF" id="PIRSF000705">
    <property type="entry name" value="DNK"/>
    <property type="match status" value="1"/>
</dbReference>
<proteinExistence type="predicted"/>
<gene>
    <name evidence="5" type="ORF">Catovirus_1_340</name>
</gene>
<dbReference type="Pfam" id="PF01712">
    <property type="entry name" value="dNK"/>
    <property type="match status" value="1"/>
</dbReference>
<dbReference type="InterPro" id="IPR027417">
    <property type="entry name" value="P-loop_NTPase"/>
</dbReference>
<feature type="active site" description="Proton acceptor" evidence="1">
    <location>
        <position position="96"/>
    </location>
</feature>
<keyword evidence="3" id="KW-0067">ATP-binding</keyword>
<feature type="domain" description="Deoxynucleoside kinase" evidence="4">
    <location>
        <begin position="8"/>
        <end position="212"/>
    </location>
</feature>
<protein>
    <submittedName>
        <fullName evidence="5">Deoxynucleoside kinase</fullName>
    </submittedName>
</protein>
<evidence type="ECO:0000256" key="3">
    <source>
        <dbReference type="PIRSR" id="PIRSR000705-3"/>
    </source>
</evidence>
<dbReference type="Gene3D" id="3.40.50.300">
    <property type="entry name" value="P-loop containing nucleotide triphosphate hydrolases"/>
    <property type="match status" value="1"/>
</dbReference>
<dbReference type="InterPro" id="IPR031314">
    <property type="entry name" value="DNK_dom"/>
</dbReference>
<sequence length="225" mass="26842">MTFKKQIISIEGNIGVGKSTLVNMLKELFQDNVEIIFEPIEDWINIVDDDGKNILETFYNDKKRWSYTFQNVAYITRMNKIVEALNNSTKKYIILDRSLDADLNTFAKMLYDDKFISEIEWNAYNKWNKFFFDNFGKEFNHQIIYLRCDPKVCQKRILKRGRKSEENISIQYLESVHKYHEEWLINKAKNVIVIDSNQDFIDDKENLTKLFSDLIQHTDPPKNTQ</sequence>
<dbReference type="GO" id="GO:0019136">
    <property type="term" value="F:deoxynucleoside kinase activity"/>
    <property type="evidence" value="ECO:0007669"/>
    <property type="project" value="InterPro"/>
</dbReference>
<feature type="binding site" evidence="2">
    <location>
        <position position="102"/>
    </location>
    <ligand>
        <name>substrate</name>
    </ligand>
</feature>
<keyword evidence="5" id="KW-0418">Kinase</keyword>
<feature type="binding site" evidence="3">
    <location>
        <begin position="156"/>
        <end position="160"/>
    </location>
    <ligand>
        <name>ATP</name>
        <dbReference type="ChEBI" id="CHEBI:30616"/>
    </ligand>
</feature>
<evidence type="ECO:0000256" key="1">
    <source>
        <dbReference type="PIRSR" id="PIRSR000705-1"/>
    </source>
</evidence>
<feature type="binding site" evidence="3">
    <location>
        <begin position="12"/>
        <end position="20"/>
    </location>
    <ligand>
        <name>ATP</name>
        <dbReference type="ChEBI" id="CHEBI:30616"/>
    </ligand>
</feature>
<dbReference type="PANTHER" id="PTHR10513:SF35">
    <property type="entry name" value="DEOXYADENOSINE KINASE"/>
    <property type="match status" value="1"/>
</dbReference>
<dbReference type="SUPFAM" id="SSF52540">
    <property type="entry name" value="P-loop containing nucleoside triphosphate hydrolases"/>
    <property type="match status" value="1"/>
</dbReference>
<feature type="binding site" evidence="2">
    <location>
        <position position="165"/>
    </location>
    <ligand>
        <name>substrate</name>
    </ligand>
</feature>
<reference evidence="5" key="1">
    <citation type="journal article" date="2017" name="Science">
        <title>Giant viruses with an expanded complement of translation system components.</title>
        <authorList>
            <person name="Schulz F."/>
            <person name="Yutin N."/>
            <person name="Ivanova N.N."/>
            <person name="Ortega D.R."/>
            <person name="Lee T.K."/>
            <person name="Vierheilig J."/>
            <person name="Daims H."/>
            <person name="Horn M."/>
            <person name="Wagner M."/>
            <person name="Jensen G.J."/>
            <person name="Kyrpides N.C."/>
            <person name="Koonin E.V."/>
            <person name="Woyke T."/>
        </authorList>
    </citation>
    <scope>NUCLEOTIDE SEQUENCE</scope>
    <source>
        <strain evidence="5">CTV1</strain>
    </source>
</reference>
<dbReference type="PANTHER" id="PTHR10513">
    <property type="entry name" value="DEOXYNUCLEOSIDE KINASE"/>
    <property type="match status" value="1"/>
</dbReference>
<dbReference type="CDD" id="cd01673">
    <property type="entry name" value="dNK"/>
    <property type="match status" value="1"/>
</dbReference>
<dbReference type="EMBL" id="KY684083">
    <property type="protein sequence ID" value="ARF08290.1"/>
    <property type="molecule type" value="Genomic_DNA"/>
</dbReference>
<dbReference type="InterPro" id="IPR002624">
    <property type="entry name" value="DCK/DGK"/>
</dbReference>
<dbReference type="GO" id="GO:0005524">
    <property type="term" value="F:ATP binding"/>
    <property type="evidence" value="ECO:0007669"/>
    <property type="project" value="UniProtKB-KW"/>
</dbReference>